<feature type="domain" description="DUF4158" evidence="6">
    <location>
        <begin position="6"/>
        <end position="169"/>
    </location>
</feature>
<keyword evidence="4" id="KW-0233">DNA recombination</keyword>
<keyword evidence="2" id="KW-0815">Transposition</keyword>
<dbReference type="OrthoDB" id="7281829at2"/>
<keyword evidence="8" id="KW-1185">Reference proteome</keyword>
<dbReference type="GO" id="GO:0003677">
    <property type="term" value="F:DNA binding"/>
    <property type="evidence" value="ECO:0007669"/>
    <property type="project" value="UniProtKB-KW"/>
</dbReference>
<name>A0A165UWZ6_9HYPH</name>
<evidence type="ECO:0000313" key="7">
    <source>
        <dbReference type="EMBL" id="KZL12950.1"/>
    </source>
</evidence>
<evidence type="ECO:0000256" key="3">
    <source>
        <dbReference type="ARBA" id="ARBA00023125"/>
    </source>
</evidence>
<dbReference type="Pfam" id="PF13700">
    <property type="entry name" value="DUF4158"/>
    <property type="match status" value="1"/>
</dbReference>
<evidence type="ECO:0000256" key="1">
    <source>
        <dbReference type="ARBA" id="ARBA00009402"/>
    </source>
</evidence>
<evidence type="ECO:0000256" key="2">
    <source>
        <dbReference type="ARBA" id="ARBA00022578"/>
    </source>
</evidence>
<evidence type="ECO:0000313" key="8">
    <source>
        <dbReference type="Proteomes" id="UP000076577"/>
    </source>
</evidence>
<comment type="similarity">
    <text evidence="1">Belongs to the transposase 7 family.</text>
</comment>
<sequence length="963" mass="108704">MPRRHILTERQRSALLDLPTDTPSLLKHYTLADDDLQHIRQRRRAENRIGFALQLCALRFPGRALYSGELIPTEVLKFIGAQLGITGDALLTYASRRQTRHEHMEALRSIYGYRVFSGQRARDLKVWLNRQAEDARSNEDLARRLIEECRRLQVILPAISTIERLCAEALVAAERRIEARIAQRLDDEQRSALNALLSEVVDDHRTRFVWLRQFEAGTNSADASRLLDRLEFLQKLKLPRQVIEGVALHRITRLKRQGERYFADGLRDLSDDRRYAILAVCVVEWQASLADTLIETHDRIVGKTWRESKKLCDVQITEAKTTVNSALQSFVDLGGALLEAHEDAVHLEKVVSEHLGWDGLRALVSSASRLTNTLSADPLVHVIKGYNRFRRYAPRMLRVLEIQGASVAEPLLQAANLVRDGVDHKRRPTAFLRKTSKWHRYLKAQPIDDNRLWEVSVLFYLRDAFRSGDIWLRHSRRYADLKQILIPAEAVTANARLAVPFTPESWIADRQARLSIGLRRLAKAARSGTIPSGSIENGVLNVSRLSANPSNEAEDLLLDLYRRIPDTRITDILLEVDAATGFSGAFTHLRTGAPCKDKLGLLNVLLAEGINLGLSKMAEATNTHEYWELMRLSRWHIESEAMNDALAMVVAAQAQLPMSAFWGLGTTASSDGQFFPTTRQGEAMNLINAKYGTEPGLKAYTHVSDQFAPFAIQTIPATVNEAPYIMDGLLMNDTGQRIREQYADTGGFTDHVFAVTSILGYQFLPRIRDLPSKRFYVFNPKATPRELRGLIGGKVKEKLITTNWPVILWIAATMAAGTVAPSQILRKLASYPRQNDLAAALREIGRIERTLFMIDWILDADLQRRAQIGLNKGESHHALKNALRIGRQGEIGDRTTEGQHYRIAGLNLLTAIVIYWTTARLGEAVSSRKRARLPVQPEHLAHVSPLGWAHILLTGEYRWSKKP</sequence>
<dbReference type="InterPro" id="IPR002513">
    <property type="entry name" value="Tn3_Tnp_DDE_dom"/>
</dbReference>
<evidence type="ECO:0000259" key="6">
    <source>
        <dbReference type="Pfam" id="PF13700"/>
    </source>
</evidence>
<evidence type="ECO:0000256" key="4">
    <source>
        <dbReference type="ARBA" id="ARBA00023172"/>
    </source>
</evidence>
<dbReference type="NCBIfam" id="NF033527">
    <property type="entry name" value="transpos_Tn3"/>
    <property type="match status" value="1"/>
</dbReference>
<keyword evidence="3" id="KW-0238">DNA-binding</keyword>
<organism evidence="7 8">
    <name type="scientific">Pseudovibrio axinellae</name>
    <dbReference type="NCBI Taxonomy" id="989403"/>
    <lineage>
        <taxon>Bacteria</taxon>
        <taxon>Pseudomonadati</taxon>
        <taxon>Pseudomonadota</taxon>
        <taxon>Alphaproteobacteria</taxon>
        <taxon>Hyphomicrobiales</taxon>
        <taxon>Stappiaceae</taxon>
        <taxon>Pseudovibrio</taxon>
    </lineage>
</organism>
<reference evidence="7 8" key="1">
    <citation type="journal article" date="2016" name="Front. Microbiol.">
        <title>Comparative Genomic Analysis Reveals a Diverse Repertoire of Genes Involved in Prokaryote-Eukaryote Interactions within the Pseudovibrio Genus.</title>
        <authorList>
            <person name="Romano S."/>
            <person name="Fernandez-Guerra A."/>
            <person name="Reen F.J."/>
            <person name="Glockner F.O."/>
            <person name="Crowley S.P."/>
            <person name="O'Sullivan O."/>
            <person name="Cotter P.D."/>
            <person name="Adams C."/>
            <person name="Dobson A.D."/>
            <person name="O'Gara F."/>
        </authorList>
    </citation>
    <scope>NUCLEOTIDE SEQUENCE [LARGE SCALE GENOMIC DNA]</scope>
    <source>
        <strain evidence="7 8">Ad2</strain>
    </source>
</reference>
<dbReference type="EMBL" id="LMCB01000097">
    <property type="protein sequence ID" value="KZL12950.1"/>
    <property type="molecule type" value="Genomic_DNA"/>
</dbReference>
<dbReference type="GO" id="GO:0006313">
    <property type="term" value="P:DNA transposition"/>
    <property type="evidence" value="ECO:0007669"/>
    <property type="project" value="InterPro"/>
</dbReference>
<proteinExistence type="inferred from homology"/>
<feature type="domain" description="Tn3 transposase DDE" evidence="5">
    <location>
        <begin position="571"/>
        <end position="957"/>
    </location>
</feature>
<dbReference type="STRING" id="989403.SAMN05421798_11710"/>
<dbReference type="InterPro" id="IPR047653">
    <property type="entry name" value="Tn3-like_transpos"/>
</dbReference>
<evidence type="ECO:0000259" key="5">
    <source>
        <dbReference type="Pfam" id="PF01526"/>
    </source>
</evidence>
<dbReference type="PATRIC" id="fig|989403.3.peg.4114"/>
<dbReference type="RefSeq" id="WP_068009459.1">
    <property type="nucleotide sequence ID" value="NZ_FOFM01000017.1"/>
</dbReference>
<accession>A0A165UWZ6</accession>
<gene>
    <name evidence="7" type="ORF">PsAD2_03777</name>
</gene>
<protein>
    <submittedName>
        <fullName evidence="7">Tn3 transposase DDE domain protein</fullName>
    </submittedName>
</protein>
<comment type="caution">
    <text evidence="7">The sequence shown here is derived from an EMBL/GenBank/DDBJ whole genome shotgun (WGS) entry which is preliminary data.</text>
</comment>
<dbReference type="GO" id="GO:0004803">
    <property type="term" value="F:transposase activity"/>
    <property type="evidence" value="ECO:0007669"/>
    <property type="project" value="InterPro"/>
</dbReference>
<dbReference type="InterPro" id="IPR025296">
    <property type="entry name" value="DUF4158"/>
</dbReference>
<dbReference type="Pfam" id="PF01526">
    <property type="entry name" value="DDE_Tnp_Tn3"/>
    <property type="match status" value="1"/>
</dbReference>
<dbReference type="AlphaFoldDB" id="A0A165UWZ6"/>
<dbReference type="Proteomes" id="UP000076577">
    <property type="component" value="Unassembled WGS sequence"/>
</dbReference>